<comment type="caution">
    <text evidence="3">The sequence shown here is derived from an EMBL/GenBank/DDBJ whole genome shotgun (WGS) entry which is preliminary data.</text>
</comment>
<proteinExistence type="predicted"/>
<dbReference type="EMBL" id="JAGMVJ010000011">
    <property type="protein sequence ID" value="KAH7086518.1"/>
    <property type="molecule type" value="Genomic_DNA"/>
</dbReference>
<feature type="domain" description="C2H2-domain containing protein second zinc finger" evidence="2">
    <location>
        <begin position="224"/>
        <end position="256"/>
    </location>
</feature>
<dbReference type="Proteomes" id="UP000813461">
    <property type="component" value="Unassembled WGS sequence"/>
</dbReference>
<gene>
    <name evidence="3" type="ORF">FB567DRAFT_72822</name>
</gene>
<reference evidence="3" key="1">
    <citation type="journal article" date="2021" name="Nat. Commun.">
        <title>Genetic determinants of endophytism in the Arabidopsis root mycobiome.</title>
        <authorList>
            <person name="Mesny F."/>
            <person name="Miyauchi S."/>
            <person name="Thiergart T."/>
            <person name="Pickel B."/>
            <person name="Atanasova L."/>
            <person name="Karlsson M."/>
            <person name="Huettel B."/>
            <person name="Barry K.W."/>
            <person name="Haridas S."/>
            <person name="Chen C."/>
            <person name="Bauer D."/>
            <person name="Andreopoulos W."/>
            <person name="Pangilinan J."/>
            <person name="LaButti K."/>
            <person name="Riley R."/>
            <person name="Lipzen A."/>
            <person name="Clum A."/>
            <person name="Drula E."/>
            <person name="Henrissat B."/>
            <person name="Kohler A."/>
            <person name="Grigoriev I.V."/>
            <person name="Martin F.M."/>
            <person name="Hacquard S."/>
        </authorList>
    </citation>
    <scope>NUCLEOTIDE SEQUENCE</scope>
    <source>
        <strain evidence="3">MPI-SDFR-AT-0120</strain>
    </source>
</reference>
<evidence type="ECO:0000256" key="1">
    <source>
        <dbReference type="SAM" id="MobiDB-lite"/>
    </source>
</evidence>
<dbReference type="Pfam" id="PF26176">
    <property type="entry name" value="zf_C2H2_17_2"/>
    <property type="match status" value="1"/>
</dbReference>
<dbReference type="Gene3D" id="3.30.160.60">
    <property type="entry name" value="Classic Zinc Finger"/>
    <property type="match status" value="1"/>
</dbReference>
<name>A0A8K0R6V4_9PLEO</name>
<feature type="compositionally biased region" description="Polar residues" evidence="1">
    <location>
        <begin position="154"/>
        <end position="164"/>
    </location>
</feature>
<protein>
    <recommendedName>
        <fullName evidence="2">C2H2-domain containing protein second zinc finger domain-containing protein</fullName>
    </recommendedName>
</protein>
<evidence type="ECO:0000313" key="4">
    <source>
        <dbReference type="Proteomes" id="UP000813461"/>
    </source>
</evidence>
<organism evidence="3 4">
    <name type="scientific">Paraphoma chrysanthemicola</name>
    <dbReference type="NCBI Taxonomy" id="798071"/>
    <lineage>
        <taxon>Eukaryota</taxon>
        <taxon>Fungi</taxon>
        <taxon>Dikarya</taxon>
        <taxon>Ascomycota</taxon>
        <taxon>Pezizomycotina</taxon>
        <taxon>Dothideomycetes</taxon>
        <taxon>Pleosporomycetidae</taxon>
        <taxon>Pleosporales</taxon>
        <taxon>Pleosporineae</taxon>
        <taxon>Phaeosphaeriaceae</taxon>
        <taxon>Paraphoma</taxon>
    </lineage>
</organism>
<accession>A0A8K0R6V4</accession>
<dbReference type="InterPro" id="IPR059095">
    <property type="entry name" value="Znf_C2H2_17_2nd"/>
</dbReference>
<dbReference type="OrthoDB" id="2687452at2759"/>
<evidence type="ECO:0000259" key="2">
    <source>
        <dbReference type="Pfam" id="PF26176"/>
    </source>
</evidence>
<evidence type="ECO:0000313" key="3">
    <source>
        <dbReference type="EMBL" id="KAH7086518.1"/>
    </source>
</evidence>
<feature type="region of interest" description="Disordered" evidence="1">
    <location>
        <begin position="117"/>
        <end position="165"/>
    </location>
</feature>
<dbReference type="AlphaFoldDB" id="A0A8K0R6V4"/>
<sequence>MQTTRIAPTNLLADAQIVDNDLQLEPSSFIDSMDSFSMDMSFFPDLSTFDDPVFEDQAASNLSLLASGMTSDLPGHWNSAVALNEEAIIYGSSPRCHNHSLLLARFWSIEHHPGLSHHLTRTPQPSRPRHDNKSAPKGTAPKYRVSKHKAPLSSPRNGSTTAAHRQQRAQYVMLGFIFASSGAGEDQYRCHASSCSSLTFGRLAELKRHNSCQHGGLDGKKPRFWCPIDGCDRSMGGERGAFPRKDKMMDHLTRVHADVIGC</sequence>
<keyword evidence="4" id="KW-1185">Reference proteome</keyword>